<dbReference type="AlphaFoldDB" id="A0A6M3L400"/>
<organism evidence="1">
    <name type="scientific">viral metagenome</name>
    <dbReference type="NCBI Taxonomy" id="1070528"/>
    <lineage>
        <taxon>unclassified sequences</taxon>
        <taxon>metagenomes</taxon>
        <taxon>organismal metagenomes</taxon>
    </lineage>
</organism>
<sequence length="61" mass="6900">MPVLIRSLGDMYRVETPSGVKAKRTTKKKAKAQKRLLNAVEHGWKPTGKKTVKARKRKKIG</sequence>
<proteinExistence type="predicted"/>
<dbReference type="EMBL" id="MT142831">
    <property type="protein sequence ID" value="QJA89220.1"/>
    <property type="molecule type" value="Genomic_DNA"/>
</dbReference>
<protein>
    <submittedName>
        <fullName evidence="1">Uncharacterized protein</fullName>
    </submittedName>
</protein>
<name>A0A6M3L400_9ZZZZ</name>
<evidence type="ECO:0000313" key="1">
    <source>
        <dbReference type="EMBL" id="QJA89220.1"/>
    </source>
</evidence>
<gene>
    <name evidence="1" type="ORF">MM415B02587_0007</name>
</gene>
<accession>A0A6M3L400</accession>
<reference evidence="1" key="1">
    <citation type="submission" date="2020-03" db="EMBL/GenBank/DDBJ databases">
        <title>The deep terrestrial virosphere.</title>
        <authorList>
            <person name="Holmfeldt K."/>
            <person name="Nilsson E."/>
            <person name="Simone D."/>
            <person name="Lopez-Fernandez M."/>
            <person name="Wu X."/>
            <person name="de Brujin I."/>
            <person name="Lundin D."/>
            <person name="Andersson A."/>
            <person name="Bertilsson S."/>
            <person name="Dopson M."/>
        </authorList>
    </citation>
    <scope>NUCLEOTIDE SEQUENCE</scope>
    <source>
        <strain evidence="1">MM415B02587</strain>
    </source>
</reference>